<protein>
    <recommendedName>
        <fullName evidence="3">STAS/SEC14 domain-containing protein</fullName>
    </recommendedName>
</protein>
<proteinExistence type="predicted"/>
<sequence length="137" mass="15385">MLLKLLFTSAVLEAHYDEDTAWLYLDWKGRQDLAQVQAVGSRILAVIEQTGVRKVLNDNTHITHTSWELVEWVSKEYLPQVGRAGIEYVAWVQSPLLASRSNIDRMARSVEQKPLVAIFGDVASAYTWLSSVTVPVG</sequence>
<evidence type="ECO:0008006" key="3">
    <source>
        <dbReference type="Google" id="ProtNLM"/>
    </source>
</evidence>
<dbReference type="Proteomes" id="UP000305398">
    <property type="component" value="Chromosome"/>
</dbReference>
<evidence type="ECO:0000313" key="1">
    <source>
        <dbReference type="EMBL" id="QDA60241.1"/>
    </source>
</evidence>
<dbReference type="AlphaFoldDB" id="A0A5B7ZYG0"/>
<reference evidence="1 2" key="1">
    <citation type="submission" date="2019-06" db="EMBL/GenBank/DDBJ databases">
        <authorList>
            <person name="Srinivasan S."/>
        </authorList>
    </citation>
    <scope>NUCLEOTIDE SEQUENCE [LARGE SCALE GENOMIC DNA]</scope>
    <source>
        <strain evidence="1 2">17J68-5</strain>
    </source>
</reference>
<dbReference type="KEGG" id="hyj:FHG12_09005"/>
<gene>
    <name evidence="1" type="ORF">FHG12_09005</name>
</gene>
<evidence type="ECO:0000313" key="2">
    <source>
        <dbReference type="Proteomes" id="UP000305398"/>
    </source>
</evidence>
<dbReference type="EMBL" id="CP040896">
    <property type="protein sequence ID" value="QDA60241.1"/>
    <property type="molecule type" value="Genomic_DNA"/>
</dbReference>
<name>A0A5B7ZYG0_9BACT</name>
<keyword evidence="2" id="KW-1185">Reference proteome</keyword>
<organism evidence="1 2">
    <name type="scientific">Hymenobacter jejuensis</name>
    <dbReference type="NCBI Taxonomy" id="2502781"/>
    <lineage>
        <taxon>Bacteria</taxon>
        <taxon>Pseudomonadati</taxon>
        <taxon>Bacteroidota</taxon>
        <taxon>Cytophagia</taxon>
        <taxon>Cytophagales</taxon>
        <taxon>Hymenobacteraceae</taxon>
        <taxon>Hymenobacter</taxon>
    </lineage>
</organism>
<accession>A0A5B7ZYG0</accession>
<dbReference type="RefSeq" id="WP_139515419.1">
    <property type="nucleotide sequence ID" value="NZ_CP040896.1"/>
</dbReference>
<dbReference type="OrthoDB" id="893408at2"/>